<protein>
    <recommendedName>
        <fullName evidence="1">F-box domain-containing protein</fullName>
    </recommendedName>
</protein>
<reference evidence="2" key="2">
    <citation type="submission" date="2023-05" db="EMBL/GenBank/DDBJ databases">
        <authorList>
            <person name="Schelkunov M.I."/>
        </authorList>
    </citation>
    <scope>NUCLEOTIDE SEQUENCE</scope>
    <source>
        <strain evidence="2">Hsosn_3</strain>
        <tissue evidence="2">Leaf</tissue>
    </source>
</reference>
<keyword evidence="3" id="KW-1185">Reference proteome</keyword>
<dbReference type="InterPro" id="IPR036047">
    <property type="entry name" value="F-box-like_dom_sf"/>
</dbReference>
<dbReference type="InterPro" id="IPR001810">
    <property type="entry name" value="F-box_dom"/>
</dbReference>
<feature type="domain" description="F-box" evidence="1">
    <location>
        <begin position="46"/>
        <end position="99"/>
    </location>
</feature>
<evidence type="ECO:0000259" key="1">
    <source>
        <dbReference type="PROSITE" id="PS50181"/>
    </source>
</evidence>
<dbReference type="InterPro" id="IPR032675">
    <property type="entry name" value="LRR_dom_sf"/>
</dbReference>
<dbReference type="Proteomes" id="UP001237642">
    <property type="component" value="Unassembled WGS sequence"/>
</dbReference>
<evidence type="ECO:0000313" key="2">
    <source>
        <dbReference type="EMBL" id="KAK1394867.1"/>
    </source>
</evidence>
<dbReference type="SUPFAM" id="SSF52047">
    <property type="entry name" value="RNI-like"/>
    <property type="match status" value="1"/>
</dbReference>
<name>A0AAD8IZG4_9APIA</name>
<dbReference type="EMBL" id="JAUIZM010000003">
    <property type="protein sequence ID" value="KAK1394867.1"/>
    <property type="molecule type" value="Genomic_DNA"/>
</dbReference>
<dbReference type="PANTHER" id="PTHR31639">
    <property type="entry name" value="F-BOX PROTEIN-LIKE"/>
    <property type="match status" value="1"/>
</dbReference>
<sequence length="478" mass="54944">MRIDIGSQWWRFELTTWSSTTLLAKNMVYVGNKGKSHSNAIAEEGKDLISNLPIDLMYRILDGMLISDAARTSVLSKTWRNIWETYHCFNLNTLFFNRLVYNKDEQVHREKFIAAVNMIFFAHRGPILKLNLYMPPGLRLHESPFLDVWMKQVSDSGIQYLRLNNAMNNPTISVPSQLFSCSGLMRLMLINCKLNPPPNSRGYCNLVVVHLSFVTLARDMSFGPRIKVLSLVNCAGIQHLGNQFKYHSQNLYKLVIVRDQKLENSALDLDFNPFTNKMKSINLYKLLGHIPSPTDLTVNGVCLQFLEPGLALHKKLTTDWGNLKMLKFYELKFNEMHQISNAFCLIRSFPNMQILHLSVKPEANRNPIEWRTEQYLESPDCRDIILDQLKIVEIRDVMGSKAELLFIKLVLAIAPSLRRMTIFPNSNMTESKEEIKIFNQLFCCLKRSPVEIIWRGNSMSMTLRSPGVTDPCSAVMSN</sequence>
<organism evidence="2 3">
    <name type="scientific">Heracleum sosnowskyi</name>
    <dbReference type="NCBI Taxonomy" id="360622"/>
    <lineage>
        <taxon>Eukaryota</taxon>
        <taxon>Viridiplantae</taxon>
        <taxon>Streptophyta</taxon>
        <taxon>Embryophyta</taxon>
        <taxon>Tracheophyta</taxon>
        <taxon>Spermatophyta</taxon>
        <taxon>Magnoliopsida</taxon>
        <taxon>eudicotyledons</taxon>
        <taxon>Gunneridae</taxon>
        <taxon>Pentapetalae</taxon>
        <taxon>asterids</taxon>
        <taxon>campanulids</taxon>
        <taxon>Apiales</taxon>
        <taxon>Apiaceae</taxon>
        <taxon>Apioideae</taxon>
        <taxon>apioid superclade</taxon>
        <taxon>Tordylieae</taxon>
        <taxon>Tordyliinae</taxon>
        <taxon>Heracleum</taxon>
    </lineage>
</organism>
<comment type="caution">
    <text evidence="2">The sequence shown here is derived from an EMBL/GenBank/DDBJ whole genome shotgun (WGS) entry which is preliminary data.</text>
</comment>
<reference evidence="2" key="1">
    <citation type="submission" date="2023-02" db="EMBL/GenBank/DDBJ databases">
        <title>Genome of toxic invasive species Heracleum sosnowskyi carries increased number of genes despite the absence of recent whole-genome duplications.</title>
        <authorList>
            <person name="Schelkunov M."/>
            <person name="Shtratnikova V."/>
            <person name="Makarenko M."/>
            <person name="Klepikova A."/>
            <person name="Omelchenko D."/>
            <person name="Novikova G."/>
            <person name="Obukhova E."/>
            <person name="Bogdanov V."/>
            <person name="Penin A."/>
            <person name="Logacheva M."/>
        </authorList>
    </citation>
    <scope>NUCLEOTIDE SEQUENCE</scope>
    <source>
        <strain evidence="2">Hsosn_3</strain>
        <tissue evidence="2">Leaf</tissue>
    </source>
</reference>
<dbReference type="Pfam" id="PF00646">
    <property type="entry name" value="F-box"/>
    <property type="match status" value="1"/>
</dbReference>
<evidence type="ECO:0000313" key="3">
    <source>
        <dbReference type="Proteomes" id="UP001237642"/>
    </source>
</evidence>
<dbReference type="PROSITE" id="PS50181">
    <property type="entry name" value="FBOX"/>
    <property type="match status" value="1"/>
</dbReference>
<accession>A0AAD8IZG4</accession>
<proteinExistence type="predicted"/>
<dbReference type="SUPFAM" id="SSF81383">
    <property type="entry name" value="F-box domain"/>
    <property type="match status" value="1"/>
</dbReference>
<gene>
    <name evidence="2" type="ORF">POM88_013923</name>
</gene>
<dbReference type="AlphaFoldDB" id="A0AAD8IZG4"/>
<dbReference type="Gene3D" id="3.80.10.10">
    <property type="entry name" value="Ribonuclease Inhibitor"/>
    <property type="match status" value="1"/>
</dbReference>
<dbReference type="PANTHER" id="PTHR31639:SF333">
    <property type="entry name" value="F-BOX DOMAIN, FBD DOMAIN, LEUCINE-RICH REPEAT DOMAIN, L DOMAIN-LIKE PROTEIN-RELATED"/>
    <property type="match status" value="1"/>
</dbReference>